<gene>
    <name evidence="6" type="primary">MED11</name>
    <name evidence="10" type="ORF">BOX15_Mlig005901g1</name>
    <name evidence="9" type="ORF">BOX15_Mlig032187g1</name>
    <name evidence="8" type="ORF">BOX15_Mlig032187g3</name>
</gene>
<dbReference type="Proteomes" id="UP000215902">
    <property type="component" value="Unassembled WGS sequence"/>
</dbReference>
<dbReference type="STRING" id="282301.A0A267DCC3"/>
<accession>A0A267DCC3</accession>
<keyword evidence="11" id="KW-1185">Reference proteome</keyword>
<dbReference type="OrthoDB" id="5418434at2759"/>
<evidence type="ECO:0000256" key="3">
    <source>
        <dbReference type="ARBA" id="ARBA00019621"/>
    </source>
</evidence>
<comment type="function">
    <text evidence="6">Component of the Mediator complex, a coactivator involved in the regulated transcription of nearly all RNA polymerase II-dependent genes. Mediator functions as a bridge to convey information from gene-specific regulatory proteins to the basal RNA polymerase II transcription machinery. Mediator is recruited to promoters by direct interactions with regulatory proteins and serves as a scaffold for the assembly of a functional pre-initiation complex with RNA polymerase II and the general transcription factors.</text>
</comment>
<keyword evidence="6" id="KW-0010">Activator</keyword>
<evidence type="ECO:0000256" key="5">
    <source>
        <dbReference type="ARBA" id="ARBA00032011"/>
    </source>
</evidence>
<dbReference type="EMBL" id="NIVC01003346">
    <property type="protein sequence ID" value="PAA51843.1"/>
    <property type="molecule type" value="Genomic_DNA"/>
</dbReference>
<proteinExistence type="inferred from homology"/>
<dbReference type="Gene3D" id="1.10.287.3490">
    <property type="match status" value="1"/>
</dbReference>
<dbReference type="PANTHER" id="PTHR22890">
    <property type="entry name" value="MEDIATOR OF RNA POLYMERASE II TRANSCRIPTION SUBUNIT 11"/>
    <property type="match status" value="1"/>
</dbReference>
<dbReference type="GO" id="GO:0016592">
    <property type="term" value="C:mediator complex"/>
    <property type="evidence" value="ECO:0007669"/>
    <property type="project" value="InterPro"/>
</dbReference>
<dbReference type="GO" id="GO:0003712">
    <property type="term" value="F:transcription coregulator activity"/>
    <property type="evidence" value="ECO:0007669"/>
    <property type="project" value="InterPro"/>
</dbReference>
<evidence type="ECO:0000313" key="10">
    <source>
        <dbReference type="EMBL" id="PAA53545.1"/>
    </source>
</evidence>
<dbReference type="EMBL" id="NIVC01003068">
    <property type="protein sequence ID" value="PAA53545.1"/>
    <property type="molecule type" value="Genomic_DNA"/>
</dbReference>
<evidence type="ECO:0000256" key="6">
    <source>
        <dbReference type="RuleBase" id="RU364147"/>
    </source>
</evidence>
<reference evidence="8 11" key="1">
    <citation type="submission" date="2017-06" db="EMBL/GenBank/DDBJ databases">
        <title>A platform for efficient transgenesis in Macrostomum lignano, a flatworm model organism for stem cell research.</title>
        <authorList>
            <person name="Berezikov E."/>
        </authorList>
    </citation>
    <scope>NUCLEOTIDE SEQUENCE [LARGE SCALE GENOMIC DNA]</scope>
    <source>
        <strain evidence="8">DV1</strain>
        <tissue evidence="8">Whole organism</tissue>
    </source>
</reference>
<dbReference type="Pfam" id="PF10280">
    <property type="entry name" value="Med11"/>
    <property type="match status" value="1"/>
</dbReference>
<evidence type="ECO:0000256" key="7">
    <source>
        <dbReference type="SAM" id="MobiDB-lite"/>
    </source>
</evidence>
<feature type="region of interest" description="Disordered" evidence="7">
    <location>
        <begin position="135"/>
        <end position="155"/>
    </location>
</feature>
<evidence type="ECO:0000256" key="1">
    <source>
        <dbReference type="ARBA" id="ARBA00004123"/>
    </source>
</evidence>
<evidence type="ECO:0000256" key="2">
    <source>
        <dbReference type="ARBA" id="ARBA00008186"/>
    </source>
</evidence>
<evidence type="ECO:0000313" key="9">
    <source>
        <dbReference type="EMBL" id="PAA51843.1"/>
    </source>
</evidence>
<evidence type="ECO:0000313" key="8">
    <source>
        <dbReference type="EMBL" id="PAA46347.1"/>
    </source>
</evidence>
<comment type="subcellular location">
    <subcellularLocation>
        <location evidence="1 6">Nucleus</location>
    </subcellularLocation>
</comment>
<feature type="non-terminal residue" evidence="8">
    <location>
        <position position="1"/>
    </location>
</feature>
<dbReference type="InterPro" id="IPR019404">
    <property type="entry name" value="Mediator_Med11"/>
</dbReference>
<organism evidence="8 11">
    <name type="scientific">Macrostomum lignano</name>
    <dbReference type="NCBI Taxonomy" id="282301"/>
    <lineage>
        <taxon>Eukaryota</taxon>
        <taxon>Metazoa</taxon>
        <taxon>Spiralia</taxon>
        <taxon>Lophotrochozoa</taxon>
        <taxon>Platyhelminthes</taxon>
        <taxon>Rhabditophora</taxon>
        <taxon>Macrostomorpha</taxon>
        <taxon>Macrostomida</taxon>
        <taxon>Macrostomidae</taxon>
        <taxon>Macrostomum</taxon>
    </lineage>
</organism>
<evidence type="ECO:0000313" key="11">
    <source>
        <dbReference type="Proteomes" id="UP000215902"/>
    </source>
</evidence>
<protein>
    <recommendedName>
        <fullName evidence="3 6">Mediator of RNA polymerase II transcription subunit 11</fullName>
    </recommendedName>
    <alternativeName>
        <fullName evidence="5 6">Mediator complex subunit 11</fullName>
    </alternativeName>
</protein>
<keyword evidence="4 6" id="KW-0539">Nucleus</keyword>
<comment type="caution">
    <text evidence="8">The sequence shown here is derived from an EMBL/GenBank/DDBJ whole genome shotgun (WGS) entry which is preliminary data.</text>
</comment>
<name>A0A267DCC3_9PLAT</name>
<dbReference type="AlphaFoldDB" id="A0A267DCC3"/>
<dbReference type="GO" id="GO:0006357">
    <property type="term" value="P:regulation of transcription by RNA polymerase II"/>
    <property type="evidence" value="ECO:0007669"/>
    <property type="project" value="InterPro"/>
</dbReference>
<evidence type="ECO:0000256" key="4">
    <source>
        <dbReference type="ARBA" id="ARBA00023242"/>
    </source>
</evidence>
<keyword evidence="6" id="KW-0805">Transcription regulation</keyword>
<comment type="similarity">
    <text evidence="2 6">Belongs to the Mediator complex subunit 11 family.</text>
</comment>
<sequence length="155" mass="16753">FQQQGQMSSKKAPAAAPVVVSRLLEDRLAKLEEVEKKVDQVLQFASNTLEEMGKDRTVQKTVDDHTKKFINSLREVEKDMLEQLTYLNQVSCGHPYESSAYAARLQSDQATEQAAIVANQLDDLIAICAQSANASSGATAGGDLGTDFEMGAGSN</sequence>
<dbReference type="EMBL" id="NIVC01004912">
    <property type="protein sequence ID" value="PAA46347.1"/>
    <property type="molecule type" value="Genomic_DNA"/>
</dbReference>
<keyword evidence="6" id="KW-0804">Transcription</keyword>
<comment type="subunit">
    <text evidence="6">Component of the Mediator complex.</text>
</comment>